<dbReference type="Proteomes" id="UP000198928">
    <property type="component" value="Unassembled WGS sequence"/>
</dbReference>
<feature type="compositionally biased region" description="Basic and acidic residues" evidence="1">
    <location>
        <begin position="302"/>
        <end position="327"/>
    </location>
</feature>
<dbReference type="PANTHER" id="PTHR37507:SF2">
    <property type="entry name" value="SPORULATION PROTEIN YDCC"/>
    <property type="match status" value="1"/>
</dbReference>
<dbReference type="SUPFAM" id="SSF89392">
    <property type="entry name" value="Prokaryotic lipoproteins and lipoprotein localization factors"/>
    <property type="match status" value="1"/>
</dbReference>
<feature type="signal peptide" evidence="2">
    <location>
        <begin position="1"/>
        <end position="25"/>
    </location>
</feature>
<dbReference type="PANTHER" id="PTHR37507">
    <property type="entry name" value="SPORULATION PROTEIN YDCC"/>
    <property type="match status" value="1"/>
</dbReference>
<evidence type="ECO:0000313" key="3">
    <source>
        <dbReference type="EMBL" id="SFL42343.1"/>
    </source>
</evidence>
<gene>
    <name evidence="3" type="ORF">SAMN05192584_118140</name>
</gene>
<feature type="region of interest" description="Disordered" evidence="1">
    <location>
        <begin position="76"/>
        <end position="118"/>
    </location>
</feature>
<sequence>MARTRPMKKALRYAVPATVAGAAVAAVGLVPALASSGGSPDLPRITAEELVAKIAASDTQQLSGTVRITTDLGLPALPGMGSGGHGGGRGNSAGEGGGEKAGDADPRGRLTELASGSHTLRVAVDGPDRQRLSIVEKAAEYSLIRNGGDVWAYDSATNTAHHTVLPREDGRGAGPEEAPGGLEKVTPQKAAQEVLKAVDATTSVTVDGTAKVAGQDAHQLLIEPKQPDSTVGSVRIAVDADSGVPLKFTLTPKGGGKAAVDVGFTEVDFAEPDAGTFDFKPPKGAKVTEEKPDGARNGSGETPHKDSEGGKDSKGGRGGDGKGRDAAEGLPSGLEVLGEGWGSVARIELPGGGPVPGAGAGQETAPEARKLLDGFTEEVKGDFGTGRFFGTRLVNALITDDGTVYVGAVTREGLVKAAGSAGGAG</sequence>
<dbReference type="Gene3D" id="2.50.20.10">
    <property type="entry name" value="Lipoprotein localisation LolA/LolB/LppX"/>
    <property type="match status" value="1"/>
</dbReference>
<feature type="compositionally biased region" description="Gly residues" evidence="1">
    <location>
        <begin position="80"/>
        <end position="96"/>
    </location>
</feature>
<dbReference type="InterPro" id="IPR029046">
    <property type="entry name" value="LolA/LolB/LppX"/>
</dbReference>
<keyword evidence="3" id="KW-0449">Lipoprotein</keyword>
<dbReference type="OrthoDB" id="4822274at2"/>
<organism evidence="3 4">
    <name type="scientific">Streptomyces pini</name>
    <dbReference type="NCBI Taxonomy" id="1520580"/>
    <lineage>
        <taxon>Bacteria</taxon>
        <taxon>Bacillati</taxon>
        <taxon>Actinomycetota</taxon>
        <taxon>Actinomycetes</taxon>
        <taxon>Kitasatosporales</taxon>
        <taxon>Streptomycetaceae</taxon>
        <taxon>Streptomyces</taxon>
    </lineage>
</organism>
<evidence type="ECO:0000313" key="4">
    <source>
        <dbReference type="Proteomes" id="UP000198928"/>
    </source>
</evidence>
<evidence type="ECO:0000256" key="2">
    <source>
        <dbReference type="SAM" id="SignalP"/>
    </source>
</evidence>
<dbReference type="RefSeq" id="WP_093851510.1">
    <property type="nucleotide sequence ID" value="NZ_FOSG01000018.1"/>
</dbReference>
<dbReference type="EMBL" id="FOSG01000018">
    <property type="protein sequence ID" value="SFL42343.1"/>
    <property type="molecule type" value="Genomic_DNA"/>
</dbReference>
<keyword evidence="4" id="KW-1185">Reference proteome</keyword>
<proteinExistence type="predicted"/>
<evidence type="ECO:0000256" key="1">
    <source>
        <dbReference type="SAM" id="MobiDB-lite"/>
    </source>
</evidence>
<protein>
    <submittedName>
        <fullName evidence="3">Outer membrane lipoprotein-sorting protein</fullName>
    </submittedName>
</protein>
<feature type="compositionally biased region" description="Basic and acidic residues" evidence="1">
    <location>
        <begin position="97"/>
        <end position="110"/>
    </location>
</feature>
<dbReference type="AlphaFoldDB" id="A0A1I4HKV2"/>
<feature type="chain" id="PRO_5038441569" evidence="2">
    <location>
        <begin position="26"/>
        <end position="425"/>
    </location>
</feature>
<name>A0A1I4HKV2_9ACTN</name>
<reference evidence="4" key="1">
    <citation type="submission" date="2016-10" db="EMBL/GenBank/DDBJ databases">
        <authorList>
            <person name="Varghese N."/>
            <person name="Submissions S."/>
        </authorList>
    </citation>
    <scope>NUCLEOTIDE SEQUENCE [LARGE SCALE GENOMIC DNA]</scope>
    <source>
        <strain evidence="4">PL19</strain>
    </source>
</reference>
<dbReference type="InterPro" id="IPR052944">
    <property type="entry name" value="Sporulation_related"/>
</dbReference>
<feature type="region of interest" description="Disordered" evidence="1">
    <location>
        <begin position="272"/>
        <end position="335"/>
    </location>
</feature>
<accession>A0A1I4HKV2</accession>
<keyword evidence="2" id="KW-0732">Signal</keyword>